<organism evidence="2 3">
    <name type="scientific">Paenibacillus faecis</name>
    <dbReference type="NCBI Taxonomy" id="862114"/>
    <lineage>
        <taxon>Bacteria</taxon>
        <taxon>Bacillati</taxon>
        <taxon>Bacillota</taxon>
        <taxon>Bacilli</taxon>
        <taxon>Bacillales</taxon>
        <taxon>Paenibacillaceae</taxon>
        <taxon>Paenibacillus</taxon>
    </lineage>
</organism>
<comment type="caution">
    <text evidence="2">The sequence shown here is derived from an EMBL/GenBank/DDBJ whole genome shotgun (WGS) entry which is preliminary data.</text>
</comment>
<name>A0A5D0CKF2_9BACL</name>
<accession>A0A5D0CKF2</accession>
<protein>
    <submittedName>
        <fullName evidence="2">Uncharacterized protein</fullName>
    </submittedName>
</protein>
<reference evidence="2 3" key="1">
    <citation type="submission" date="2019-08" db="EMBL/GenBank/DDBJ databases">
        <title>Genome sequencing of Paenibacillus faecis DSM 23593(T).</title>
        <authorList>
            <person name="Kook J.-K."/>
            <person name="Park S.-N."/>
            <person name="Lim Y.K."/>
        </authorList>
    </citation>
    <scope>NUCLEOTIDE SEQUENCE [LARGE SCALE GENOMIC DNA]</scope>
    <source>
        <strain evidence="2 3">DSM 23593</strain>
    </source>
</reference>
<sequence length="73" mass="7505">MTAEPGLRPGQAEQAGERERRRSSAAGGEACDGGGPGRQVSARRGRAGARRKPSQRRASGRVAEFGGSAGRAE</sequence>
<gene>
    <name evidence="2" type="ORF">FRY98_27315</name>
</gene>
<evidence type="ECO:0000256" key="1">
    <source>
        <dbReference type="SAM" id="MobiDB-lite"/>
    </source>
</evidence>
<keyword evidence="3" id="KW-1185">Reference proteome</keyword>
<dbReference type="RefSeq" id="WP_148457859.1">
    <property type="nucleotide sequence ID" value="NZ_VSDO01000006.1"/>
</dbReference>
<dbReference type="Proteomes" id="UP000325218">
    <property type="component" value="Unassembled WGS sequence"/>
</dbReference>
<dbReference type="AlphaFoldDB" id="A0A5D0CKF2"/>
<dbReference type="EMBL" id="VSDO01000006">
    <property type="protein sequence ID" value="TYA10291.1"/>
    <property type="molecule type" value="Genomic_DNA"/>
</dbReference>
<evidence type="ECO:0000313" key="3">
    <source>
        <dbReference type="Proteomes" id="UP000325218"/>
    </source>
</evidence>
<evidence type="ECO:0000313" key="2">
    <source>
        <dbReference type="EMBL" id="TYA10291.1"/>
    </source>
</evidence>
<feature type="compositionally biased region" description="Basic residues" evidence="1">
    <location>
        <begin position="41"/>
        <end position="59"/>
    </location>
</feature>
<proteinExistence type="predicted"/>
<feature type="region of interest" description="Disordered" evidence="1">
    <location>
        <begin position="1"/>
        <end position="73"/>
    </location>
</feature>